<dbReference type="Proteomes" id="UP001164718">
    <property type="component" value="Chromosome"/>
</dbReference>
<dbReference type="KEGG" id="faf:OE104_09980"/>
<sequence length="58" mass="7029">MSKVLESFFSYLLSNAQIVKPENVSKEDMIQEMKSEIYEVIAEWREFKKNNEEKRVER</sequence>
<keyword evidence="2" id="KW-1185">Reference proteome</keyword>
<proteinExistence type="predicted"/>
<name>A0A9E8LSS4_9BACI</name>
<dbReference type="AlphaFoldDB" id="A0A9E8LSS4"/>
<protein>
    <submittedName>
        <fullName evidence="1">Uncharacterized protein</fullName>
    </submittedName>
</protein>
<reference evidence="1" key="1">
    <citation type="submission" date="2022-09" db="EMBL/GenBank/DDBJ databases">
        <title>Complete Genomes of Fervidibacillus albus and Fervidibacillus halotolerans isolated from tidal flat sediments.</title>
        <authorList>
            <person name="Kwon K.K."/>
            <person name="Yang S.-H."/>
            <person name="Park M.J."/>
            <person name="Oh H.-M."/>
        </authorList>
    </citation>
    <scope>NUCLEOTIDE SEQUENCE</scope>
    <source>
        <strain evidence="1">MEBiC13591</strain>
    </source>
</reference>
<gene>
    <name evidence="1" type="ORF">OE104_09980</name>
</gene>
<dbReference type="EMBL" id="CP106878">
    <property type="protein sequence ID" value="WAA08933.1"/>
    <property type="molecule type" value="Genomic_DNA"/>
</dbReference>
<evidence type="ECO:0000313" key="2">
    <source>
        <dbReference type="Proteomes" id="UP001164718"/>
    </source>
</evidence>
<accession>A0A9E8LSS4</accession>
<evidence type="ECO:0000313" key="1">
    <source>
        <dbReference type="EMBL" id="WAA08933.1"/>
    </source>
</evidence>
<dbReference type="RefSeq" id="WP_275416717.1">
    <property type="nucleotide sequence ID" value="NZ_CP106878.1"/>
</dbReference>
<organism evidence="1 2">
    <name type="scientific">Fervidibacillus albus</name>
    <dbReference type="NCBI Taxonomy" id="2980026"/>
    <lineage>
        <taxon>Bacteria</taxon>
        <taxon>Bacillati</taxon>
        <taxon>Bacillota</taxon>
        <taxon>Bacilli</taxon>
        <taxon>Bacillales</taxon>
        <taxon>Bacillaceae</taxon>
        <taxon>Fervidibacillus</taxon>
    </lineage>
</organism>